<protein>
    <submittedName>
        <fullName evidence="2">Uncharacterized protein</fullName>
    </submittedName>
</protein>
<sequence>MEARAQELIAQGYSQQAAEHVAALEAALAFERERTDEVVASSIAILISNDKLPPGAANADRATMWRILNYNALMAPPTDWIRPELVFASAPSSSGAATDAPGPSSCAGGLP</sequence>
<feature type="region of interest" description="Disordered" evidence="1">
    <location>
        <begin position="91"/>
        <end position="111"/>
    </location>
</feature>
<gene>
    <name evidence="2" type="ORF">GPECTOR_260g662</name>
</gene>
<evidence type="ECO:0000313" key="3">
    <source>
        <dbReference type="Proteomes" id="UP000075714"/>
    </source>
</evidence>
<keyword evidence="3" id="KW-1185">Reference proteome</keyword>
<dbReference type="EMBL" id="LSYV01000259">
    <property type="protein sequence ID" value="KXZ41859.1"/>
    <property type="molecule type" value="Genomic_DNA"/>
</dbReference>
<evidence type="ECO:0000256" key="1">
    <source>
        <dbReference type="SAM" id="MobiDB-lite"/>
    </source>
</evidence>
<dbReference type="AlphaFoldDB" id="A0A150FW80"/>
<evidence type="ECO:0000313" key="2">
    <source>
        <dbReference type="EMBL" id="KXZ41859.1"/>
    </source>
</evidence>
<proteinExistence type="predicted"/>
<name>A0A150FW80_GONPE</name>
<accession>A0A150FW80</accession>
<organism evidence="2 3">
    <name type="scientific">Gonium pectorale</name>
    <name type="common">Green alga</name>
    <dbReference type="NCBI Taxonomy" id="33097"/>
    <lineage>
        <taxon>Eukaryota</taxon>
        <taxon>Viridiplantae</taxon>
        <taxon>Chlorophyta</taxon>
        <taxon>core chlorophytes</taxon>
        <taxon>Chlorophyceae</taxon>
        <taxon>CS clade</taxon>
        <taxon>Chlamydomonadales</taxon>
        <taxon>Volvocaceae</taxon>
        <taxon>Gonium</taxon>
    </lineage>
</organism>
<reference evidence="3" key="1">
    <citation type="journal article" date="2016" name="Nat. Commun.">
        <title>The Gonium pectorale genome demonstrates co-option of cell cycle regulation during the evolution of multicellularity.</title>
        <authorList>
            <person name="Hanschen E.R."/>
            <person name="Marriage T.N."/>
            <person name="Ferris P.J."/>
            <person name="Hamaji T."/>
            <person name="Toyoda A."/>
            <person name="Fujiyama A."/>
            <person name="Neme R."/>
            <person name="Noguchi H."/>
            <person name="Minakuchi Y."/>
            <person name="Suzuki M."/>
            <person name="Kawai-Toyooka H."/>
            <person name="Smith D.R."/>
            <person name="Sparks H."/>
            <person name="Anderson J."/>
            <person name="Bakaric R."/>
            <person name="Luria V."/>
            <person name="Karger A."/>
            <person name="Kirschner M.W."/>
            <person name="Durand P.M."/>
            <person name="Michod R.E."/>
            <person name="Nozaki H."/>
            <person name="Olson B.J."/>
        </authorList>
    </citation>
    <scope>NUCLEOTIDE SEQUENCE [LARGE SCALE GENOMIC DNA]</scope>
    <source>
        <strain evidence="3">NIES-2863</strain>
    </source>
</reference>
<comment type="caution">
    <text evidence="2">The sequence shown here is derived from an EMBL/GenBank/DDBJ whole genome shotgun (WGS) entry which is preliminary data.</text>
</comment>
<dbReference type="Proteomes" id="UP000075714">
    <property type="component" value="Unassembled WGS sequence"/>
</dbReference>